<reference evidence="2" key="2">
    <citation type="journal article" date="2023" name="IMA Fungus">
        <title>Comparative genomic study of the Penicillium genus elucidates a diverse pangenome and 15 lateral gene transfer events.</title>
        <authorList>
            <person name="Petersen C."/>
            <person name="Sorensen T."/>
            <person name="Nielsen M.R."/>
            <person name="Sondergaard T.E."/>
            <person name="Sorensen J.L."/>
            <person name="Fitzpatrick D.A."/>
            <person name="Frisvad J.C."/>
            <person name="Nielsen K.L."/>
        </authorList>
    </citation>
    <scope>NUCLEOTIDE SEQUENCE</scope>
    <source>
        <strain evidence="2">IBT 35673</strain>
    </source>
</reference>
<protein>
    <submittedName>
        <fullName evidence="2">Uncharacterized protein</fullName>
    </submittedName>
</protein>
<accession>A0A9W9UK06</accession>
<dbReference type="AlphaFoldDB" id="A0A9W9UK06"/>
<feature type="region of interest" description="Disordered" evidence="1">
    <location>
        <begin position="699"/>
        <end position="749"/>
    </location>
</feature>
<feature type="region of interest" description="Disordered" evidence="1">
    <location>
        <begin position="1"/>
        <end position="71"/>
    </location>
</feature>
<name>A0A9W9UK06_PENBR</name>
<comment type="caution">
    <text evidence="2">The sequence shown here is derived from an EMBL/GenBank/DDBJ whole genome shotgun (WGS) entry which is preliminary data.</text>
</comment>
<evidence type="ECO:0000313" key="3">
    <source>
        <dbReference type="Proteomes" id="UP001147695"/>
    </source>
</evidence>
<feature type="region of interest" description="Disordered" evidence="1">
    <location>
        <begin position="435"/>
        <end position="466"/>
    </location>
</feature>
<feature type="compositionally biased region" description="Low complexity" evidence="1">
    <location>
        <begin position="20"/>
        <end position="39"/>
    </location>
</feature>
<proteinExistence type="predicted"/>
<evidence type="ECO:0000313" key="2">
    <source>
        <dbReference type="EMBL" id="KAJ5345472.1"/>
    </source>
</evidence>
<feature type="compositionally biased region" description="Polar residues" evidence="1">
    <location>
        <begin position="133"/>
        <end position="144"/>
    </location>
</feature>
<evidence type="ECO:0000256" key="1">
    <source>
        <dbReference type="SAM" id="MobiDB-lite"/>
    </source>
</evidence>
<feature type="region of interest" description="Disordered" evidence="1">
    <location>
        <begin position="365"/>
        <end position="387"/>
    </location>
</feature>
<feature type="compositionally biased region" description="Polar residues" evidence="1">
    <location>
        <begin position="455"/>
        <end position="466"/>
    </location>
</feature>
<feature type="compositionally biased region" description="Polar residues" evidence="1">
    <location>
        <begin position="435"/>
        <end position="448"/>
    </location>
</feature>
<reference evidence="2" key="1">
    <citation type="submission" date="2022-12" db="EMBL/GenBank/DDBJ databases">
        <authorList>
            <person name="Petersen C."/>
        </authorList>
    </citation>
    <scope>NUCLEOTIDE SEQUENCE</scope>
    <source>
        <strain evidence="2">IBT 35673</strain>
    </source>
</reference>
<dbReference type="Proteomes" id="UP001147695">
    <property type="component" value="Unassembled WGS sequence"/>
</dbReference>
<dbReference type="EMBL" id="JAPZBQ010000002">
    <property type="protein sequence ID" value="KAJ5345472.1"/>
    <property type="molecule type" value="Genomic_DNA"/>
</dbReference>
<organism evidence="2 3">
    <name type="scientific">Penicillium brevicompactum</name>
    <dbReference type="NCBI Taxonomy" id="5074"/>
    <lineage>
        <taxon>Eukaryota</taxon>
        <taxon>Fungi</taxon>
        <taxon>Dikarya</taxon>
        <taxon>Ascomycota</taxon>
        <taxon>Pezizomycotina</taxon>
        <taxon>Eurotiomycetes</taxon>
        <taxon>Eurotiomycetidae</taxon>
        <taxon>Eurotiales</taxon>
        <taxon>Aspergillaceae</taxon>
        <taxon>Penicillium</taxon>
    </lineage>
</organism>
<sequence>MQKRRANPTNVTSDVAMQHAAAAASRAMQSSQRSSQESRASYDRLGGPSSVAVPRRRPGSSLRHTETDASIHIEDSSVFSVPCVSKVTAKASLASSRPDDPAALPPITEFNGLDGRDSSVPSSYRRLRKAKSMFSTRPRTSQTPYGVPPLPSGDPLDPERSPGFQLPRTMRPSMSFIRGQYKSQSGINMNAHDAAVELARNQFTQEPCDPAIRHRRSSFLLRRKKEHRPFRKSFRATSDGISPLVESASGRARSTSRSFSNSIKNRLKRVFGFSKATEQRPTLHSGAEDVDIPASLNPNGSEAEYCNTSNSFRDMTRSPSHDSLCTSKSRVTSWADSTIANTVTTRKLGHRQSLSMIREDGISNQRMPFTPVRNDSEQAPSDLRPSPHPIGIVDSQDLYYALMAQMGRPLPDPNEGVVFGSVAKHRAIPEHVSNAFSPHAQSPNAQRQTLRHIPSNESSSPGSFATAQNRSAFVPDEHSDDGNSVIVARYGSKRDVISPSIYSRTTGGNTPVKADTADIIDTGLYDEPGTATIFAPQRTVYTSPKRAARELSSRLRANASGDWQQWINSQVDKIEQAGPTREHVREDAQFQAEDEDLANMAADATLVIATPPPPIKSGISESDETTARGTAVQVRLPSQSNFSRPFGQVSGIQPILPLQPKKSENSIQKLSVDPVKDSIVQLGENISPKPVRFIPPQGLSPIRLRSGNMQLPESPTPKRMGARRSLTKEQQRRYSARRAPLSQEGRGRTNQFRSMRTQRDFHAHDENLRQQEEYNEMMESYHQLQDVHSTISSKRMVDLFLDSRRRQMGESNGEKNSTGAFL</sequence>
<feature type="region of interest" description="Disordered" evidence="1">
    <location>
        <begin position="91"/>
        <end position="170"/>
    </location>
</feature>
<gene>
    <name evidence="2" type="ORF">N7452_003476</name>
</gene>